<dbReference type="InterPro" id="IPR000835">
    <property type="entry name" value="HTH_MarR-typ"/>
</dbReference>
<accession>A0ABW4B5V9</accession>
<proteinExistence type="predicted"/>
<evidence type="ECO:0000313" key="6">
    <source>
        <dbReference type="Proteomes" id="UP001597059"/>
    </source>
</evidence>
<comment type="caution">
    <text evidence="5">The sequence shown here is derived from an EMBL/GenBank/DDBJ whole genome shotgun (WGS) entry which is preliminary data.</text>
</comment>
<dbReference type="RefSeq" id="WP_377369532.1">
    <property type="nucleotide sequence ID" value="NZ_JBHTMN010000018.1"/>
</dbReference>
<dbReference type="PANTHER" id="PTHR42756">
    <property type="entry name" value="TRANSCRIPTIONAL REGULATOR, MARR"/>
    <property type="match status" value="1"/>
</dbReference>
<keyword evidence="3" id="KW-0804">Transcription</keyword>
<dbReference type="Proteomes" id="UP001597059">
    <property type="component" value="Unassembled WGS sequence"/>
</dbReference>
<dbReference type="Gene3D" id="1.10.10.10">
    <property type="entry name" value="Winged helix-like DNA-binding domain superfamily/Winged helix DNA-binding domain"/>
    <property type="match status" value="1"/>
</dbReference>
<keyword evidence="6" id="KW-1185">Reference proteome</keyword>
<name>A0ABW4B5V9_9GAMM</name>
<dbReference type="PRINTS" id="PR00598">
    <property type="entry name" value="HTHMARR"/>
</dbReference>
<evidence type="ECO:0000256" key="3">
    <source>
        <dbReference type="ARBA" id="ARBA00023163"/>
    </source>
</evidence>
<sequence length="162" mass="18220">MSDHVTKILNQWANVRPDLDCTPMGIIGRVGRLEKFLSPEIEKVISDHNMSRIEFDLMATLRRSDTPLTPTELYKATLLSSGAVSVKLDKLVTQGWVERLHNETDRRSCRVALTQLGKEIIDPAVNAHVTNQKKLLDSLTAEEHEVLGNLLGKWLGDLESKH</sequence>
<evidence type="ECO:0000259" key="4">
    <source>
        <dbReference type="PROSITE" id="PS50995"/>
    </source>
</evidence>
<protein>
    <submittedName>
        <fullName evidence="5">MarR family winged helix-turn-helix transcriptional regulator</fullName>
    </submittedName>
</protein>
<dbReference type="SUPFAM" id="SSF46785">
    <property type="entry name" value="Winged helix' DNA-binding domain"/>
    <property type="match status" value="1"/>
</dbReference>
<dbReference type="InterPro" id="IPR036390">
    <property type="entry name" value="WH_DNA-bd_sf"/>
</dbReference>
<dbReference type="SMART" id="SM00347">
    <property type="entry name" value="HTH_MARR"/>
    <property type="match status" value="1"/>
</dbReference>
<keyword evidence="1" id="KW-0805">Transcription regulation</keyword>
<feature type="domain" description="HTH marR-type" evidence="4">
    <location>
        <begin position="23"/>
        <end position="156"/>
    </location>
</feature>
<dbReference type="InterPro" id="IPR036388">
    <property type="entry name" value="WH-like_DNA-bd_sf"/>
</dbReference>
<dbReference type="PROSITE" id="PS50995">
    <property type="entry name" value="HTH_MARR_2"/>
    <property type="match status" value="1"/>
</dbReference>
<gene>
    <name evidence="5" type="ORF">ACFQ45_16075</name>
</gene>
<dbReference type="InterPro" id="IPR023187">
    <property type="entry name" value="Tscrpt_reg_MarR-type_CS"/>
</dbReference>
<organism evidence="5 6">
    <name type="scientific">Rhodanobacter aciditrophus</name>
    <dbReference type="NCBI Taxonomy" id="1623218"/>
    <lineage>
        <taxon>Bacteria</taxon>
        <taxon>Pseudomonadati</taxon>
        <taxon>Pseudomonadota</taxon>
        <taxon>Gammaproteobacteria</taxon>
        <taxon>Lysobacterales</taxon>
        <taxon>Rhodanobacteraceae</taxon>
        <taxon>Rhodanobacter</taxon>
    </lineage>
</organism>
<evidence type="ECO:0000256" key="1">
    <source>
        <dbReference type="ARBA" id="ARBA00023015"/>
    </source>
</evidence>
<reference evidence="6" key="1">
    <citation type="journal article" date="2019" name="Int. J. Syst. Evol. Microbiol.">
        <title>The Global Catalogue of Microorganisms (GCM) 10K type strain sequencing project: providing services to taxonomists for standard genome sequencing and annotation.</title>
        <authorList>
            <consortium name="The Broad Institute Genomics Platform"/>
            <consortium name="The Broad Institute Genome Sequencing Center for Infectious Disease"/>
            <person name="Wu L."/>
            <person name="Ma J."/>
        </authorList>
    </citation>
    <scope>NUCLEOTIDE SEQUENCE [LARGE SCALE GENOMIC DNA]</scope>
    <source>
        <strain evidence="6">JCM 30774</strain>
    </source>
</reference>
<evidence type="ECO:0000256" key="2">
    <source>
        <dbReference type="ARBA" id="ARBA00023125"/>
    </source>
</evidence>
<evidence type="ECO:0000313" key="5">
    <source>
        <dbReference type="EMBL" id="MFD1384886.1"/>
    </source>
</evidence>
<dbReference type="PROSITE" id="PS01117">
    <property type="entry name" value="HTH_MARR_1"/>
    <property type="match status" value="1"/>
</dbReference>
<dbReference type="PANTHER" id="PTHR42756:SF1">
    <property type="entry name" value="TRANSCRIPTIONAL REPRESSOR OF EMRAB OPERON"/>
    <property type="match status" value="1"/>
</dbReference>
<dbReference type="EMBL" id="JBHTMN010000018">
    <property type="protein sequence ID" value="MFD1384886.1"/>
    <property type="molecule type" value="Genomic_DNA"/>
</dbReference>
<keyword evidence="2" id="KW-0238">DNA-binding</keyword>
<dbReference type="Pfam" id="PF12802">
    <property type="entry name" value="MarR_2"/>
    <property type="match status" value="1"/>
</dbReference>